<reference evidence="2" key="1">
    <citation type="submission" date="2022-01" db="UniProtKB">
        <authorList>
            <consortium name="EnsemblMetazoa"/>
        </authorList>
    </citation>
    <scope>IDENTIFICATION</scope>
</reference>
<dbReference type="EnsemblMetazoa" id="XM_014396492.1">
    <property type="protein sequence ID" value="XP_014251978.1"/>
    <property type="gene ID" value="LOC106668069"/>
</dbReference>
<protein>
    <submittedName>
        <fullName evidence="2">Uncharacterized protein</fullName>
    </submittedName>
</protein>
<dbReference type="GeneID" id="106668069"/>
<evidence type="ECO:0000313" key="3">
    <source>
        <dbReference type="Proteomes" id="UP000494040"/>
    </source>
</evidence>
<proteinExistence type="predicted"/>
<dbReference type="Proteomes" id="UP000494040">
    <property type="component" value="Unassembled WGS sequence"/>
</dbReference>
<dbReference type="RefSeq" id="XP_014251978.1">
    <property type="nucleotide sequence ID" value="XM_014396492.1"/>
</dbReference>
<evidence type="ECO:0000256" key="1">
    <source>
        <dbReference type="SAM" id="MobiDB-lite"/>
    </source>
</evidence>
<feature type="region of interest" description="Disordered" evidence="1">
    <location>
        <begin position="187"/>
        <end position="225"/>
    </location>
</feature>
<keyword evidence="3" id="KW-1185">Reference proteome</keyword>
<dbReference type="KEGG" id="clec:106668069"/>
<accession>A0A8I6RT20</accession>
<dbReference type="AlphaFoldDB" id="A0A8I6RT20"/>
<name>A0A8I6RT20_CIMLE</name>
<evidence type="ECO:0000313" key="2">
    <source>
        <dbReference type="EnsemblMetazoa" id="XP_014251978.1"/>
    </source>
</evidence>
<sequence>MRCFSLSYIVVPDGKIWLVILLFLESICGLGHGRDLKWVENKNYLPRSLDSDSYYEQENNKELERIFIPRIHSRRIVAQHSGARPDQASNSRILKRSNGFDIAKLLYMVQKQRLMDLSNEKPRQEVNLCNDENSKFKQSGCNVPQVVTPRKVRPHSSTTPCVEQIQTEEEYKSFKPPKLLLADLEPTGNIPTDHRNQTLSKGDLEGNQPTENAEASECSKPETTSIKPSKYKLLADYTNKKNSYNSHEEQRVRQKANMRVKSRERKIMRNEWSKEKYIRNPYIKQEKLTPMLYVDRYTEKKRPFPYRKIKQGTIPRSRINNDFEYYDAVVPFPHLEKYDYDF</sequence>
<organism evidence="2 3">
    <name type="scientific">Cimex lectularius</name>
    <name type="common">Bed bug</name>
    <name type="synonym">Acanthia lectularia</name>
    <dbReference type="NCBI Taxonomy" id="79782"/>
    <lineage>
        <taxon>Eukaryota</taxon>
        <taxon>Metazoa</taxon>
        <taxon>Ecdysozoa</taxon>
        <taxon>Arthropoda</taxon>
        <taxon>Hexapoda</taxon>
        <taxon>Insecta</taxon>
        <taxon>Pterygota</taxon>
        <taxon>Neoptera</taxon>
        <taxon>Paraneoptera</taxon>
        <taxon>Hemiptera</taxon>
        <taxon>Heteroptera</taxon>
        <taxon>Panheteroptera</taxon>
        <taxon>Cimicomorpha</taxon>
        <taxon>Cimicidae</taxon>
        <taxon>Cimex</taxon>
    </lineage>
</organism>